<feature type="non-terminal residue" evidence="4">
    <location>
        <position position="1"/>
    </location>
</feature>
<evidence type="ECO:0000313" key="5">
    <source>
        <dbReference type="Proteomes" id="UP000485058"/>
    </source>
</evidence>
<evidence type="ECO:0008006" key="6">
    <source>
        <dbReference type="Google" id="ProtNLM"/>
    </source>
</evidence>
<dbReference type="PANTHER" id="PTHR11203">
    <property type="entry name" value="CLEAVAGE AND POLYADENYLATION SPECIFICITY FACTOR FAMILY MEMBER"/>
    <property type="match status" value="1"/>
</dbReference>
<dbReference type="SMART" id="SM00849">
    <property type="entry name" value="Lactamase_B"/>
    <property type="match status" value="1"/>
</dbReference>
<keyword evidence="5" id="KW-1185">Reference proteome</keyword>
<evidence type="ECO:0000256" key="1">
    <source>
        <dbReference type="ARBA" id="ARBA00022801"/>
    </source>
</evidence>
<dbReference type="EMBL" id="BLLF01001657">
    <property type="protein sequence ID" value="GFH20556.1"/>
    <property type="molecule type" value="Genomic_DNA"/>
</dbReference>
<evidence type="ECO:0000259" key="3">
    <source>
        <dbReference type="SMART" id="SM01027"/>
    </source>
</evidence>
<feature type="domain" description="Metallo-beta-lactamase" evidence="2">
    <location>
        <begin position="33"/>
        <end position="246"/>
    </location>
</feature>
<dbReference type="PANTHER" id="PTHR11203:SF11">
    <property type="entry name" value="CLEAVAGE AND POLYADENYLATION SPECIFICITY FACTOR SUBUNIT 3"/>
    <property type="match status" value="1"/>
</dbReference>
<dbReference type="CDD" id="cd16292">
    <property type="entry name" value="CPSF3-like_MBL-fold"/>
    <property type="match status" value="1"/>
</dbReference>
<dbReference type="GO" id="GO:0006398">
    <property type="term" value="P:mRNA 3'-end processing by stem-loop binding and cleavage"/>
    <property type="evidence" value="ECO:0007669"/>
    <property type="project" value="TreeGrafter"/>
</dbReference>
<proteinExistence type="predicted"/>
<evidence type="ECO:0000259" key="2">
    <source>
        <dbReference type="SMART" id="SM00849"/>
    </source>
</evidence>
<keyword evidence="1" id="KW-0378">Hydrolase</keyword>
<dbReference type="SUPFAM" id="SSF56281">
    <property type="entry name" value="Metallo-hydrolase/oxidoreductase"/>
    <property type="match status" value="1"/>
</dbReference>
<dbReference type="GO" id="GO:0003723">
    <property type="term" value="F:RNA binding"/>
    <property type="evidence" value="ECO:0007669"/>
    <property type="project" value="TreeGrafter"/>
</dbReference>
<dbReference type="SMART" id="SM01027">
    <property type="entry name" value="Beta-Casp"/>
    <property type="match status" value="1"/>
</dbReference>
<feature type="domain" description="Beta-Casp" evidence="3">
    <location>
        <begin position="249"/>
        <end position="357"/>
    </location>
</feature>
<dbReference type="GO" id="GO:0004534">
    <property type="term" value="F:5'-3' RNA exonuclease activity"/>
    <property type="evidence" value="ECO:0007669"/>
    <property type="project" value="TreeGrafter"/>
</dbReference>
<accession>A0A699ZNP6</accession>
<dbReference type="InterPro" id="IPR050698">
    <property type="entry name" value="MBL"/>
</dbReference>
<organism evidence="4 5">
    <name type="scientific">Haematococcus lacustris</name>
    <name type="common">Green alga</name>
    <name type="synonym">Haematococcus pluvialis</name>
    <dbReference type="NCBI Taxonomy" id="44745"/>
    <lineage>
        <taxon>Eukaryota</taxon>
        <taxon>Viridiplantae</taxon>
        <taxon>Chlorophyta</taxon>
        <taxon>core chlorophytes</taxon>
        <taxon>Chlorophyceae</taxon>
        <taxon>CS clade</taxon>
        <taxon>Chlamydomonadales</taxon>
        <taxon>Haematococcaceae</taxon>
        <taxon>Haematococcus</taxon>
    </lineage>
</organism>
<dbReference type="Proteomes" id="UP000485058">
    <property type="component" value="Unassembled WGS sequence"/>
</dbReference>
<dbReference type="Gene3D" id="3.60.15.10">
    <property type="entry name" value="Ribonuclease Z/Hydroxyacylglutathione hydrolase-like"/>
    <property type="match status" value="1"/>
</dbReference>
<feature type="non-terminal residue" evidence="4">
    <location>
        <position position="375"/>
    </location>
</feature>
<dbReference type="GO" id="GO:0004521">
    <property type="term" value="F:RNA endonuclease activity"/>
    <property type="evidence" value="ECO:0007669"/>
    <property type="project" value="TreeGrafter"/>
</dbReference>
<dbReference type="InterPro" id="IPR036866">
    <property type="entry name" value="RibonucZ/Hydroxyglut_hydro"/>
</dbReference>
<reference evidence="4 5" key="1">
    <citation type="submission" date="2020-02" db="EMBL/GenBank/DDBJ databases">
        <title>Draft genome sequence of Haematococcus lacustris strain NIES-144.</title>
        <authorList>
            <person name="Morimoto D."/>
            <person name="Nakagawa S."/>
            <person name="Yoshida T."/>
            <person name="Sawayama S."/>
        </authorList>
    </citation>
    <scope>NUCLEOTIDE SEQUENCE [LARGE SCALE GENOMIC DNA]</scope>
    <source>
        <strain evidence="4 5">NIES-144</strain>
    </source>
</reference>
<evidence type="ECO:0000313" key="4">
    <source>
        <dbReference type="EMBL" id="GFH20556.1"/>
    </source>
</evidence>
<dbReference type="Pfam" id="PF00753">
    <property type="entry name" value="Lactamase_B"/>
    <property type="match status" value="1"/>
</dbReference>
<protein>
    <recommendedName>
        <fullName evidence="6">Metallo-beta-lactamase domain-containing protein</fullName>
    </recommendedName>
</protein>
<dbReference type="InterPro" id="IPR022712">
    <property type="entry name" value="Beta_Casp"/>
</dbReference>
<comment type="caution">
    <text evidence="4">The sequence shown here is derived from an EMBL/GenBank/DDBJ whole genome shotgun (WGS) entry which is preliminary data.</text>
</comment>
<dbReference type="InterPro" id="IPR001279">
    <property type="entry name" value="Metallo-B-lactamas"/>
</dbReference>
<name>A0A699ZNP6_HAELA</name>
<dbReference type="GO" id="GO:0005847">
    <property type="term" value="C:mRNA cleavage and polyadenylation specificity factor complex"/>
    <property type="evidence" value="ECO:0007669"/>
    <property type="project" value="TreeGrafter"/>
</dbReference>
<dbReference type="Pfam" id="PF10996">
    <property type="entry name" value="Beta-Casp"/>
    <property type="match status" value="1"/>
</dbReference>
<dbReference type="AlphaFoldDB" id="A0A699ZNP6"/>
<sequence length="375" mass="41292">MKRRASIASSQLPVSDGSNLVQITPLGAGQEVGRSCIILKYQGRSVMFDCGIHPGYSGVNSLPYLDGNEDVDISTVDVALITHFHLDHCAAVPYLLSKTRFKGRVFMTHPTKAIYHSLLKDFARGGKGSADEGLYGEAELDASMERIEVVDFLQTLEVAGGIKVTPFRAGHVLGAAMFMVEIAGMRCLYTGDYSRVPDRHLPGADTPHIQPDIVIVESTYGVSRHLPREQREELFLQRVVDTLRGGGRVLLPVVAMGRSQASGQMRKGMRVYETYVEMMNDDIKAVFQHHNPFAFRHVTHLKSAAHFDDVGPCVLMATPSGLQSGASRDAFEAWCEDKRNTVIICDFAVQGTLAREILGGPKDILTRTGYRKTLR</sequence>
<gene>
    <name evidence="4" type="ORF">HaLaN_17697</name>
</gene>